<dbReference type="eggNOG" id="COG0577">
    <property type="taxonomic scope" value="Bacteria"/>
</dbReference>
<name>Q0A6P7_ALKEH</name>
<evidence type="ECO:0000256" key="5">
    <source>
        <dbReference type="ARBA" id="ARBA00023136"/>
    </source>
</evidence>
<dbReference type="OrthoDB" id="9770036at2"/>
<keyword evidence="2" id="KW-1003">Cell membrane</keyword>
<keyword evidence="4 7" id="KW-1133">Transmembrane helix</keyword>
<evidence type="ECO:0000256" key="1">
    <source>
        <dbReference type="ARBA" id="ARBA00004651"/>
    </source>
</evidence>
<dbReference type="Pfam" id="PF02687">
    <property type="entry name" value="FtsX"/>
    <property type="match status" value="1"/>
</dbReference>
<dbReference type="EMBL" id="CP000453">
    <property type="protein sequence ID" value="ABI57490.1"/>
    <property type="molecule type" value="Genomic_DNA"/>
</dbReference>
<dbReference type="KEGG" id="aeh:Mlg_2148"/>
<keyword evidence="11" id="KW-1185">Reference proteome</keyword>
<dbReference type="InterPro" id="IPR050250">
    <property type="entry name" value="Macrolide_Exporter_MacB"/>
</dbReference>
<dbReference type="PANTHER" id="PTHR30572">
    <property type="entry name" value="MEMBRANE COMPONENT OF TRANSPORTER-RELATED"/>
    <property type="match status" value="1"/>
</dbReference>
<dbReference type="HOGENOM" id="CLU_000604_8_0_6"/>
<evidence type="ECO:0000256" key="6">
    <source>
        <dbReference type="ARBA" id="ARBA00038076"/>
    </source>
</evidence>
<dbReference type="AlphaFoldDB" id="Q0A6P7"/>
<dbReference type="PANTHER" id="PTHR30572:SF4">
    <property type="entry name" value="ABC TRANSPORTER PERMEASE YTRF"/>
    <property type="match status" value="1"/>
</dbReference>
<dbReference type="GO" id="GO:0022857">
    <property type="term" value="F:transmembrane transporter activity"/>
    <property type="evidence" value="ECO:0007669"/>
    <property type="project" value="TreeGrafter"/>
</dbReference>
<feature type="transmembrane region" description="Helical" evidence="7">
    <location>
        <begin position="284"/>
        <end position="309"/>
    </location>
</feature>
<evidence type="ECO:0008006" key="12">
    <source>
        <dbReference type="Google" id="ProtNLM"/>
    </source>
</evidence>
<dbReference type="Proteomes" id="UP000001962">
    <property type="component" value="Chromosome"/>
</dbReference>
<evidence type="ECO:0000259" key="8">
    <source>
        <dbReference type="Pfam" id="PF02687"/>
    </source>
</evidence>
<evidence type="ECO:0000256" key="7">
    <source>
        <dbReference type="SAM" id="Phobius"/>
    </source>
</evidence>
<proteinExistence type="inferred from homology"/>
<feature type="transmembrane region" description="Helical" evidence="7">
    <location>
        <begin position="337"/>
        <end position="359"/>
    </location>
</feature>
<dbReference type="GO" id="GO:0005886">
    <property type="term" value="C:plasma membrane"/>
    <property type="evidence" value="ECO:0007669"/>
    <property type="project" value="UniProtKB-SubCell"/>
</dbReference>
<evidence type="ECO:0000256" key="3">
    <source>
        <dbReference type="ARBA" id="ARBA00022692"/>
    </source>
</evidence>
<feature type="domain" description="ABC3 transporter permease C-terminal" evidence="8">
    <location>
        <begin position="288"/>
        <end position="401"/>
    </location>
</feature>
<evidence type="ECO:0000313" key="11">
    <source>
        <dbReference type="Proteomes" id="UP000001962"/>
    </source>
</evidence>
<accession>Q0A6P7</accession>
<sequence>MRLPVSTASISNAFALLREHKVRSGLTVLGIAVGIWAVVTLLAIGMGARSYIEGQVQILGSDLLVVTPGSSEDPTSFFNPVIMESLTLADAEHFRNRIPDVHRVAAVFQLSGELSVADKRAAGSVVGTEPDYFALRELSVDTGRLLNRADQRSAAPVAVLGAELAQQLFGNQPPLGESIRFRGQPLEVVGVLSQRDDAALGQGEDRNLFVPIRYAQRALAGAHHVEYIMVEPTGRETKDAVARAIDLHLMTRKSRLSNAGKTHTVTDFGEIATLAGRIVDAMTWTLVSIAGVSLVVGGIGVMNVMLASVSERVSEIGIRRAVGANANQIRLQFLSEAAMLTVVGGVVGLCLAFISILLANQLLPWEGSLTVTSVLLVLLFSASIGGFFGYYPARKAANMPPMEALRYD</sequence>
<reference evidence="11" key="1">
    <citation type="submission" date="2006-08" db="EMBL/GenBank/DDBJ databases">
        <title>Complete sequence of Alkalilimnicola ehrilichei MLHE-1.</title>
        <authorList>
            <person name="Copeland A."/>
            <person name="Lucas S."/>
            <person name="Lapidus A."/>
            <person name="Barry K."/>
            <person name="Detter J.C."/>
            <person name="Glavina del Rio T."/>
            <person name="Hammon N."/>
            <person name="Israni S."/>
            <person name="Dalin E."/>
            <person name="Tice H."/>
            <person name="Pitluck S."/>
            <person name="Sims D."/>
            <person name="Brettin T."/>
            <person name="Bruce D."/>
            <person name="Han C."/>
            <person name="Tapia R."/>
            <person name="Gilna P."/>
            <person name="Schmutz J."/>
            <person name="Larimer F."/>
            <person name="Land M."/>
            <person name="Hauser L."/>
            <person name="Kyrpides N."/>
            <person name="Mikhailova N."/>
            <person name="Oremland R.S."/>
            <person name="Hoeft S.E."/>
            <person name="Switzer-Blum J."/>
            <person name="Kulp T."/>
            <person name="King G."/>
            <person name="Tabita R."/>
            <person name="Witte B."/>
            <person name="Santini J.M."/>
            <person name="Basu P."/>
            <person name="Hollibaugh J.T."/>
            <person name="Xie G."/>
            <person name="Stolz J.F."/>
            <person name="Richardson P."/>
        </authorList>
    </citation>
    <scope>NUCLEOTIDE SEQUENCE [LARGE SCALE GENOMIC DNA]</scope>
    <source>
        <strain evidence="11">ATCC BAA-1101 / DSM 17681 / MLHE-1</strain>
    </source>
</reference>
<feature type="transmembrane region" description="Helical" evidence="7">
    <location>
        <begin position="26"/>
        <end position="48"/>
    </location>
</feature>
<feature type="domain" description="MacB-like periplasmic core" evidence="9">
    <location>
        <begin position="24"/>
        <end position="245"/>
    </location>
</feature>
<evidence type="ECO:0000313" key="10">
    <source>
        <dbReference type="EMBL" id="ABI57490.1"/>
    </source>
</evidence>
<comment type="subcellular location">
    <subcellularLocation>
        <location evidence="1">Cell membrane</location>
        <topology evidence="1">Multi-pass membrane protein</topology>
    </subcellularLocation>
</comment>
<dbReference type="RefSeq" id="WP_011629884.1">
    <property type="nucleotide sequence ID" value="NC_008340.1"/>
</dbReference>
<feature type="transmembrane region" description="Helical" evidence="7">
    <location>
        <begin position="371"/>
        <end position="393"/>
    </location>
</feature>
<evidence type="ECO:0000259" key="9">
    <source>
        <dbReference type="Pfam" id="PF12704"/>
    </source>
</evidence>
<dbReference type="InterPro" id="IPR003838">
    <property type="entry name" value="ABC3_permease_C"/>
</dbReference>
<evidence type="ECO:0000256" key="4">
    <source>
        <dbReference type="ARBA" id="ARBA00022989"/>
    </source>
</evidence>
<dbReference type="InterPro" id="IPR025857">
    <property type="entry name" value="MacB_PCD"/>
</dbReference>
<keyword evidence="5 7" id="KW-0472">Membrane</keyword>
<comment type="similarity">
    <text evidence="6">Belongs to the ABC-4 integral membrane protein family.</text>
</comment>
<protein>
    <recommendedName>
        <fullName evidence="12">ABC transporter permease</fullName>
    </recommendedName>
</protein>
<evidence type="ECO:0000256" key="2">
    <source>
        <dbReference type="ARBA" id="ARBA00022475"/>
    </source>
</evidence>
<dbReference type="Pfam" id="PF12704">
    <property type="entry name" value="MacB_PCD"/>
    <property type="match status" value="1"/>
</dbReference>
<keyword evidence="3 7" id="KW-0812">Transmembrane</keyword>
<organism evidence="10 11">
    <name type="scientific">Alkalilimnicola ehrlichii (strain ATCC BAA-1101 / DSM 17681 / MLHE-1)</name>
    <dbReference type="NCBI Taxonomy" id="187272"/>
    <lineage>
        <taxon>Bacteria</taxon>
        <taxon>Pseudomonadati</taxon>
        <taxon>Pseudomonadota</taxon>
        <taxon>Gammaproteobacteria</taxon>
        <taxon>Chromatiales</taxon>
        <taxon>Ectothiorhodospiraceae</taxon>
        <taxon>Alkalilimnicola</taxon>
    </lineage>
</organism>
<gene>
    <name evidence="10" type="ordered locus">Mlg_2148</name>
</gene>